<accession>A0A0C5VN56</accession>
<protein>
    <submittedName>
        <fullName evidence="1">Uncharacterized protein</fullName>
    </submittedName>
</protein>
<dbReference type="Proteomes" id="UP000032266">
    <property type="component" value="Chromosome"/>
</dbReference>
<name>A0A0C5VN56_9GAMM</name>
<dbReference type="HOGENOM" id="CLU_1945736_0_0_6"/>
<reference evidence="1 2" key="1">
    <citation type="submission" date="2014-01" db="EMBL/GenBank/DDBJ databases">
        <title>Full genme sequencing of cellulolytic bacterium Gynuella sunshinyii YC6258T gen. nov., sp. nov.</title>
        <authorList>
            <person name="Khan H."/>
            <person name="Chung E.J."/>
            <person name="Chung Y.R."/>
        </authorList>
    </citation>
    <scope>NUCLEOTIDE SEQUENCE [LARGE SCALE GENOMIC DNA]</scope>
    <source>
        <strain evidence="1 2">YC6258</strain>
    </source>
</reference>
<dbReference type="OrthoDB" id="2991017at2"/>
<evidence type="ECO:0000313" key="2">
    <source>
        <dbReference type="Proteomes" id="UP000032266"/>
    </source>
</evidence>
<evidence type="ECO:0000313" key="1">
    <source>
        <dbReference type="EMBL" id="AJQ94758.1"/>
    </source>
</evidence>
<dbReference type="RefSeq" id="WP_044617228.1">
    <property type="nucleotide sequence ID" value="NZ_CP007142.1"/>
</dbReference>
<organism evidence="1 2">
    <name type="scientific">Gynuella sunshinyii YC6258</name>
    <dbReference type="NCBI Taxonomy" id="1445510"/>
    <lineage>
        <taxon>Bacteria</taxon>
        <taxon>Pseudomonadati</taxon>
        <taxon>Pseudomonadota</taxon>
        <taxon>Gammaproteobacteria</taxon>
        <taxon>Oceanospirillales</taxon>
        <taxon>Saccharospirillaceae</taxon>
        <taxon>Gynuella</taxon>
    </lineage>
</organism>
<gene>
    <name evidence="1" type="ORF">YC6258_02720</name>
</gene>
<proteinExistence type="predicted"/>
<dbReference type="STRING" id="1445510.YC6258_02720"/>
<dbReference type="AlphaFoldDB" id="A0A0C5VN56"/>
<dbReference type="EMBL" id="CP007142">
    <property type="protein sequence ID" value="AJQ94758.1"/>
    <property type="molecule type" value="Genomic_DNA"/>
</dbReference>
<sequence>MGIRTDIPAKIWNGIERGSYTLIAQEAMPSGEHLRRWIAIYAVYKLDKDPEQSVYLFDFLRNVLNYRYCIVDFEVPIKYIEYADGVSESQLVNVKTYMANTIEELYVRFEQQGIDASKFEPEWKCEYPL</sequence>
<dbReference type="KEGG" id="gsn:YC6258_02720"/>
<keyword evidence="2" id="KW-1185">Reference proteome</keyword>